<feature type="compositionally biased region" description="Basic and acidic residues" evidence="1">
    <location>
        <begin position="969"/>
        <end position="979"/>
    </location>
</feature>
<feature type="compositionally biased region" description="Basic and acidic residues" evidence="1">
    <location>
        <begin position="792"/>
        <end position="802"/>
    </location>
</feature>
<feature type="compositionally biased region" description="Pro residues" evidence="1">
    <location>
        <begin position="921"/>
        <end position="932"/>
    </location>
</feature>
<evidence type="ECO:0000313" key="3">
    <source>
        <dbReference type="Proteomes" id="UP000837857"/>
    </source>
</evidence>
<feature type="compositionally biased region" description="Basic and acidic residues" evidence="1">
    <location>
        <begin position="509"/>
        <end position="523"/>
    </location>
</feature>
<feature type="compositionally biased region" description="Basic and acidic residues" evidence="1">
    <location>
        <begin position="371"/>
        <end position="399"/>
    </location>
</feature>
<feature type="compositionally biased region" description="Basic and acidic residues" evidence="1">
    <location>
        <begin position="409"/>
        <end position="422"/>
    </location>
</feature>
<keyword evidence="3" id="KW-1185">Reference proteome</keyword>
<feature type="compositionally biased region" description="Low complexity" evidence="1">
    <location>
        <begin position="88"/>
        <end position="100"/>
    </location>
</feature>
<dbReference type="EMBL" id="OW152825">
    <property type="protein sequence ID" value="CAH2041245.1"/>
    <property type="molecule type" value="Genomic_DNA"/>
</dbReference>
<feature type="compositionally biased region" description="Basic and acidic residues" evidence="1">
    <location>
        <begin position="705"/>
        <end position="722"/>
    </location>
</feature>
<feature type="compositionally biased region" description="Low complexity" evidence="1">
    <location>
        <begin position="149"/>
        <end position="161"/>
    </location>
</feature>
<feature type="region of interest" description="Disordered" evidence="1">
    <location>
        <begin position="772"/>
        <end position="987"/>
    </location>
</feature>
<feature type="compositionally biased region" description="Low complexity" evidence="1">
    <location>
        <begin position="351"/>
        <end position="365"/>
    </location>
</feature>
<feature type="region of interest" description="Disordered" evidence="1">
    <location>
        <begin position="1"/>
        <end position="119"/>
    </location>
</feature>
<evidence type="ECO:0000256" key="1">
    <source>
        <dbReference type="SAM" id="MobiDB-lite"/>
    </source>
</evidence>
<evidence type="ECO:0000313" key="2">
    <source>
        <dbReference type="EMBL" id="CAH2041245.1"/>
    </source>
</evidence>
<feature type="compositionally biased region" description="Polar residues" evidence="1">
    <location>
        <begin position="545"/>
        <end position="556"/>
    </location>
</feature>
<feature type="compositionally biased region" description="Basic and acidic residues" evidence="1">
    <location>
        <begin position="316"/>
        <end position="328"/>
    </location>
</feature>
<feature type="compositionally biased region" description="Basic and acidic residues" evidence="1">
    <location>
        <begin position="571"/>
        <end position="591"/>
    </location>
</feature>
<feature type="compositionally biased region" description="Low complexity" evidence="1">
    <location>
        <begin position="841"/>
        <end position="853"/>
    </location>
</feature>
<protein>
    <submittedName>
        <fullName evidence="2">Uncharacterized protein</fullName>
    </submittedName>
</protein>
<organism evidence="2 3">
    <name type="scientific">Iphiclides podalirius</name>
    <name type="common">scarce swallowtail</name>
    <dbReference type="NCBI Taxonomy" id="110791"/>
    <lineage>
        <taxon>Eukaryota</taxon>
        <taxon>Metazoa</taxon>
        <taxon>Ecdysozoa</taxon>
        <taxon>Arthropoda</taxon>
        <taxon>Hexapoda</taxon>
        <taxon>Insecta</taxon>
        <taxon>Pterygota</taxon>
        <taxon>Neoptera</taxon>
        <taxon>Endopterygota</taxon>
        <taxon>Lepidoptera</taxon>
        <taxon>Glossata</taxon>
        <taxon>Ditrysia</taxon>
        <taxon>Papilionoidea</taxon>
        <taxon>Papilionidae</taxon>
        <taxon>Papilioninae</taxon>
        <taxon>Iphiclides</taxon>
    </lineage>
</organism>
<feature type="region of interest" description="Disordered" evidence="1">
    <location>
        <begin position="1055"/>
        <end position="1100"/>
    </location>
</feature>
<feature type="region of interest" description="Disordered" evidence="1">
    <location>
        <begin position="147"/>
        <end position="174"/>
    </location>
</feature>
<feature type="compositionally biased region" description="Polar residues" evidence="1">
    <location>
        <begin position="615"/>
        <end position="627"/>
    </location>
</feature>
<feature type="compositionally biased region" description="Acidic residues" evidence="1">
    <location>
        <begin position="423"/>
        <end position="432"/>
    </location>
</feature>
<dbReference type="Proteomes" id="UP000837857">
    <property type="component" value="Chromosome 13"/>
</dbReference>
<feature type="compositionally biased region" description="Low complexity" evidence="1">
    <location>
        <begin position="905"/>
        <end position="920"/>
    </location>
</feature>
<proteinExistence type="predicted"/>
<feature type="region of interest" description="Disordered" evidence="1">
    <location>
        <begin position="313"/>
        <end position="666"/>
    </location>
</feature>
<reference evidence="2" key="1">
    <citation type="submission" date="2022-03" db="EMBL/GenBank/DDBJ databases">
        <authorList>
            <person name="Martin H S."/>
        </authorList>
    </citation>
    <scope>NUCLEOTIDE SEQUENCE</scope>
</reference>
<accession>A0ABN8HXJ7</accession>
<feature type="compositionally biased region" description="Low complexity" evidence="1">
    <location>
        <begin position="723"/>
        <end position="739"/>
    </location>
</feature>
<feature type="compositionally biased region" description="Polar residues" evidence="1">
    <location>
        <begin position="772"/>
        <end position="785"/>
    </location>
</feature>
<feature type="region of interest" description="Disordered" evidence="1">
    <location>
        <begin position="682"/>
        <end position="744"/>
    </location>
</feature>
<name>A0ABN8HXJ7_9NEOP</name>
<sequence>MAASGAPERRPRRGPAPIASFDHDVSDESSPETKQTFRLPEIREDPAVASGSEPSGSANALAPPEQRARSHSSPAVHGGGTGGLQTPAAPRIDISRASSSSHHDSRDSSPELALFSGGGEEGRARLELGFREDGALELRSSTEELAFLEGAPGEARGAPAPSISRRHSRKDSQSSEAALLAVSGRTSRLSSVGSQCSAHSALSAFSHTSRVSHLSVVSGTSRSPSPHKMLLETSFCGPKPIETDPEICAAVVEERLLEIAKLTADPLPVLISPPSLALTSVAVTATVSVPITSPTTLTNLSTATEVPAQEPVPEAVDARDHREVRTEVTVESARPTNVPRLVSPAASTVTPCAAPSPQPSCSSQPIQTIMDEEKRQKETRNRARAEERRARSRERREPSQPEVYKSSNRSKDIIRIKLKPDHEYEDDDDDESEKTLVGGEPARKPITLELNERATATSPAPQRRLRDSRTPSPIGAPVSRKSSFCSLFKSRETIASPDSPCDVLRRKKSLNEGRSRSKSRDRSTTPTSASKIRGSVLSLFKTPRKSGTSPSPSSRDGSPIVQQQRQFPQQHIEKQARTEKLKYYEDSKDGIIHIPLRTPPDEVTSPGASKPESCEQPSIAVSVSTVRESVRPASAPQQRPPPERPVSVASTSAVQKPTKRTVLPDGSIIIPLHSPTEKVVDCYNLPPTPEPSRCSSAVERAATPPKDKSGEEKSDTKLDEVRTGSTEPPSGSSPSAAARILEEEHRKRKERIIFTTHVGSREQVFSTQFSITKTPSVTSEISESIPSFVEGDETRSGLRDTHITSMESPLSYERPAAPEPEPVDDMRSNAVSPLEARDSSGSEASSEAAPPRGGSEVERRGLVVQESFEEELPYVPTTLPLERSLALPMVPVRERSGIRVAGVQRPRAPRSARSPRAVPADPTPPPPPPRAPPSALGVASPTERAQPSDKLRIRLPRRTRTTSVSAPPRPERPRTRSGGDEILAMSETRKKAEWIDFEEVPERRKQPKRIQTLPAAEVAAEVGAAEGGEGEGGVLYVEPEHCRCECHARRDDELPLLPDEEPTADRSMECEETGTRVQLSVQLARPTRRRHRTDHTTAQH</sequence>
<gene>
    <name evidence="2" type="ORF">IPOD504_LOCUS3021</name>
</gene>
<feature type="non-terminal residue" evidence="2">
    <location>
        <position position="1"/>
    </location>
</feature>